<evidence type="ECO:0000313" key="3">
    <source>
        <dbReference type="Proteomes" id="UP000217289"/>
    </source>
</evidence>
<dbReference type="EMBL" id="CP022163">
    <property type="protein sequence ID" value="ATB29399.1"/>
    <property type="molecule type" value="Genomic_DNA"/>
</dbReference>
<gene>
    <name evidence="2" type="ORF">MEBOL_002848</name>
</gene>
<dbReference type="Proteomes" id="UP000217289">
    <property type="component" value="Chromosome"/>
</dbReference>
<feature type="compositionally biased region" description="Low complexity" evidence="1">
    <location>
        <begin position="24"/>
        <end position="33"/>
    </location>
</feature>
<evidence type="ECO:0000313" key="2">
    <source>
        <dbReference type="EMBL" id="ATB29399.1"/>
    </source>
</evidence>
<dbReference type="AlphaFoldDB" id="A0A250IC30"/>
<reference evidence="2 3" key="1">
    <citation type="submission" date="2017-06" db="EMBL/GenBank/DDBJ databases">
        <authorList>
            <person name="Kim H.J."/>
            <person name="Triplett B.A."/>
        </authorList>
    </citation>
    <scope>NUCLEOTIDE SEQUENCE [LARGE SCALE GENOMIC DNA]</scope>
    <source>
        <strain evidence="2 3">DSM 14713</strain>
    </source>
</reference>
<dbReference type="KEGG" id="mbd:MEBOL_002848"/>
<organism evidence="2 3">
    <name type="scientific">Melittangium boletus DSM 14713</name>
    <dbReference type="NCBI Taxonomy" id="1294270"/>
    <lineage>
        <taxon>Bacteria</taxon>
        <taxon>Pseudomonadati</taxon>
        <taxon>Myxococcota</taxon>
        <taxon>Myxococcia</taxon>
        <taxon>Myxococcales</taxon>
        <taxon>Cystobacterineae</taxon>
        <taxon>Archangiaceae</taxon>
        <taxon>Melittangium</taxon>
    </lineage>
</organism>
<feature type="region of interest" description="Disordered" evidence="1">
    <location>
        <begin position="1"/>
        <end position="53"/>
    </location>
</feature>
<proteinExistence type="predicted"/>
<evidence type="ECO:0000256" key="1">
    <source>
        <dbReference type="SAM" id="MobiDB-lite"/>
    </source>
</evidence>
<name>A0A250IC30_9BACT</name>
<keyword evidence="3" id="KW-1185">Reference proteome</keyword>
<sequence>MAHMKEKGPKGLGVSGSSSERESSTGASARASRPPVTRTPPGVWPQVSQADMGRVVRRLRVAAERVREQQEPSRMRRAGGG</sequence>
<protein>
    <submittedName>
        <fullName evidence="2">Uncharacterized protein</fullName>
    </submittedName>
</protein>
<accession>A0A250IC30</accession>